<accession>A0A1S9PGD9</accession>
<dbReference type="AlphaFoldDB" id="A0A1S9PGD9"/>
<organism evidence="3 4">
    <name type="scientific">Mucilaginibacter pedocola</name>
    <dbReference type="NCBI Taxonomy" id="1792845"/>
    <lineage>
        <taxon>Bacteria</taxon>
        <taxon>Pseudomonadati</taxon>
        <taxon>Bacteroidota</taxon>
        <taxon>Sphingobacteriia</taxon>
        <taxon>Sphingobacteriales</taxon>
        <taxon>Sphingobacteriaceae</taxon>
        <taxon>Mucilaginibacter</taxon>
    </lineage>
</organism>
<feature type="domain" description="Tyr recombinase" evidence="2">
    <location>
        <begin position="224"/>
        <end position="414"/>
    </location>
</feature>
<dbReference type="SUPFAM" id="SSF56349">
    <property type="entry name" value="DNA breaking-rejoining enzymes"/>
    <property type="match status" value="1"/>
</dbReference>
<evidence type="ECO:0000313" key="4">
    <source>
        <dbReference type="Proteomes" id="UP000189739"/>
    </source>
</evidence>
<evidence type="ECO:0000313" key="3">
    <source>
        <dbReference type="EMBL" id="OOQ60024.1"/>
    </source>
</evidence>
<protein>
    <recommendedName>
        <fullName evidence="2">Tyr recombinase domain-containing protein</fullName>
    </recommendedName>
</protein>
<dbReference type="STRING" id="1792845.BC343_27225"/>
<proteinExistence type="predicted"/>
<keyword evidence="4" id="KW-1185">Reference proteome</keyword>
<dbReference type="GO" id="GO:0003677">
    <property type="term" value="F:DNA binding"/>
    <property type="evidence" value="ECO:0007669"/>
    <property type="project" value="InterPro"/>
</dbReference>
<keyword evidence="1" id="KW-0233">DNA recombination</keyword>
<dbReference type="Proteomes" id="UP000189739">
    <property type="component" value="Unassembled WGS sequence"/>
</dbReference>
<dbReference type="PANTHER" id="PTHR30349:SF64">
    <property type="entry name" value="PROPHAGE INTEGRASE INTD-RELATED"/>
    <property type="match status" value="1"/>
</dbReference>
<sequence>MNIAIKSFLWTYSTVREAEKSLVIGEHEVRIRMTQNRQPKYMATGFSSSVENWDAENGYPKFSHPLYKELAQRIDKITENINFEIKLAEKAGRYITPVEIKNNLTQATKVNLPADKPNKIIAYIQMVEDGYKAVENPGYAAIFYNCRLTVRKLLKDKDKMFLTFTKADHEAYENQFLGLSESTKSNYLRTYCRIWNLAIADGLVTKDHHPKKYFKFKVYKRVRTKKRSIKADYWKRILKLKPAPNTRIYRSHLMAQFMYYARGMNFNDMIKLKWIHIQNNGVAYKRSKNKRSYDFELHPKAQAVLNLLREYPVQSDAGYVFPILMKEHDDVFKIDARIDSALKDFNEDSQAMAEAIGWEKRFTSNCIRHGFASHLNEAGVDIRFIQEALGHETQLQTRTYLDDIEDGVIAKAINGALIVA</sequence>
<dbReference type="InterPro" id="IPR011010">
    <property type="entry name" value="DNA_brk_join_enz"/>
</dbReference>
<dbReference type="GO" id="GO:0006310">
    <property type="term" value="P:DNA recombination"/>
    <property type="evidence" value="ECO:0007669"/>
    <property type="project" value="UniProtKB-KW"/>
</dbReference>
<dbReference type="GO" id="GO:0015074">
    <property type="term" value="P:DNA integration"/>
    <property type="evidence" value="ECO:0007669"/>
    <property type="project" value="InterPro"/>
</dbReference>
<gene>
    <name evidence="3" type="ORF">BC343_27225</name>
</gene>
<dbReference type="InterPro" id="IPR050090">
    <property type="entry name" value="Tyrosine_recombinase_XerCD"/>
</dbReference>
<dbReference type="Gene3D" id="1.10.443.10">
    <property type="entry name" value="Intergrase catalytic core"/>
    <property type="match status" value="1"/>
</dbReference>
<reference evidence="3 4" key="1">
    <citation type="submission" date="2016-07" db="EMBL/GenBank/DDBJ databases">
        <title>Genomic analysis of zinc-resistant bacterium Mucilaginibacter pedocola TBZ30.</title>
        <authorList>
            <person name="Huang J."/>
            <person name="Tang J."/>
        </authorList>
    </citation>
    <scope>NUCLEOTIDE SEQUENCE [LARGE SCALE GENOMIC DNA]</scope>
    <source>
        <strain evidence="3 4">TBZ30</strain>
    </source>
</reference>
<dbReference type="EMBL" id="MBTF01000010">
    <property type="protein sequence ID" value="OOQ60024.1"/>
    <property type="molecule type" value="Genomic_DNA"/>
</dbReference>
<dbReference type="Pfam" id="PF17293">
    <property type="entry name" value="Arm-DNA-bind_5"/>
    <property type="match status" value="1"/>
</dbReference>
<dbReference type="PANTHER" id="PTHR30349">
    <property type="entry name" value="PHAGE INTEGRASE-RELATED"/>
    <property type="match status" value="1"/>
</dbReference>
<evidence type="ECO:0000259" key="2">
    <source>
        <dbReference type="PROSITE" id="PS51898"/>
    </source>
</evidence>
<name>A0A1S9PGD9_9SPHI</name>
<dbReference type="Pfam" id="PF00589">
    <property type="entry name" value="Phage_integrase"/>
    <property type="match status" value="1"/>
</dbReference>
<comment type="caution">
    <text evidence="3">The sequence shown here is derived from an EMBL/GenBank/DDBJ whole genome shotgun (WGS) entry which is preliminary data.</text>
</comment>
<dbReference type="PROSITE" id="PS51898">
    <property type="entry name" value="TYR_RECOMBINASE"/>
    <property type="match status" value="1"/>
</dbReference>
<dbReference type="InterPro" id="IPR035386">
    <property type="entry name" value="Arm-DNA-bind_5"/>
</dbReference>
<evidence type="ECO:0000256" key="1">
    <source>
        <dbReference type="ARBA" id="ARBA00023172"/>
    </source>
</evidence>
<dbReference type="InterPro" id="IPR013762">
    <property type="entry name" value="Integrase-like_cat_sf"/>
</dbReference>
<dbReference type="RefSeq" id="WP_078347998.1">
    <property type="nucleotide sequence ID" value="NZ_MBTF01000010.1"/>
</dbReference>
<dbReference type="InterPro" id="IPR002104">
    <property type="entry name" value="Integrase_catalytic"/>
</dbReference>
<dbReference type="OrthoDB" id="5326076at2"/>